<dbReference type="Pfam" id="PF13185">
    <property type="entry name" value="GAF_2"/>
    <property type="match status" value="2"/>
</dbReference>
<dbReference type="InterPro" id="IPR000014">
    <property type="entry name" value="PAS"/>
</dbReference>
<protein>
    <recommendedName>
        <fullName evidence="2">histidine kinase</fullName>
        <ecNumber evidence="2">2.7.13.3</ecNumber>
    </recommendedName>
</protein>
<dbReference type="Gene3D" id="1.10.287.130">
    <property type="match status" value="1"/>
</dbReference>
<organism evidence="10 11">
    <name type="scientific">Mesorhizobium ciceri</name>
    <dbReference type="NCBI Taxonomy" id="39645"/>
    <lineage>
        <taxon>Bacteria</taxon>
        <taxon>Pseudomonadati</taxon>
        <taxon>Pseudomonadota</taxon>
        <taxon>Alphaproteobacteria</taxon>
        <taxon>Hyphomicrobiales</taxon>
        <taxon>Phyllobacteriaceae</taxon>
        <taxon>Mesorhizobium</taxon>
    </lineage>
</organism>
<dbReference type="Gene3D" id="3.30.450.40">
    <property type="match status" value="2"/>
</dbReference>
<dbReference type="EC" id="2.7.13.3" evidence="2"/>
<dbReference type="InterPro" id="IPR036890">
    <property type="entry name" value="HATPase_C_sf"/>
</dbReference>
<dbReference type="InterPro" id="IPR003661">
    <property type="entry name" value="HisK_dim/P_dom"/>
</dbReference>
<dbReference type="SUPFAM" id="SSF55874">
    <property type="entry name" value="ATPase domain of HSP90 chaperone/DNA topoisomerase II/histidine kinase"/>
    <property type="match status" value="1"/>
</dbReference>
<feature type="domain" description="PAC" evidence="9">
    <location>
        <begin position="74"/>
        <end position="126"/>
    </location>
</feature>
<dbReference type="Pfam" id="PF02518">
    <property type="entry name" value="HATPase_c"/>
    <property type="match status" value="1"/>
</dbReference>
<evidence type="ECO:0000259" key="7">
    <source>
        <dbReference type="PROSITE" id="PS50109"/>
    </source>
</evidence>
<dbReference type="InterPro" id="IPR036097">
    <property type="entry name" value="HisK_dim/P_sf"/>
</dbReference>
<evidence type="ECO:0000256" key="5">
    <source>
        <dbReference type="ARBA" id="ARBA00022777"/>
    </source>
</evidence>
<dbReference type="Pfam" id="PF08447">
    <property type="entry name" value="PAS_3"/>
    <property type="match status" value="3"/>
</dbReference>
<dbReference type="NCBIfam" id="TIGR00229">
    <property type="entry name" value="sensory_box"/>
    <property type="match status" value="2"/>
</dbReference>
<proteinExistence type="predicted"/>
<dbReference type="RefSeq" id="WP_024504941.1">
    <property type="nucleotide sequence ID" value="NZ_CP088148.1"/>
</dbReference>
<dbReference type="Gene3D" id="3.30.565.10">
    <property type="entry name" value="Histidine kinase-like ATPase, C-terminal domain"/>
    <property type="match status" value="1"/>
</dbReference>
<feature type="domain" description="PAS" evidence="8">
    <location>
        <begin position="127"/>
        <end position="188"/>
    </location>
</feature>
<dbReference type="Gene3D" id="2.10.70.100">
    <property type="match status" value="1"/>
</dbReference>
<dbReference type="InterPro" id="IPR000700">
    <property type="entry name" value="PAS-assoc_C"/>
</dbReference>
<name>A0AB38TJW6_9HYPH</name>
<feature type="domain" description="PAC" evidence="9">
    <location>
        <begin position="202"/>
        <end position="254"/>
    </location>
</feature>
<dbReference type="InterPro" id="IPR004358">
    <property type="entry name" value="Sig_transdc_His_kin-like_C"/>
</dbReference>
<evidence type="ECO:0000259" key="9">
    <source>
        <dbReference type="PROSITE" id="PS50113"/>
    </source>
</evidence>
<dbReference type="AlphaFoldDB" id="A0AB38TJW6"/>
<dbReference type="FunFam" id="3.30.450.20:FF:000099">
    <property type="entry name" value="Sensory box sensor histidine kinase"/>
    <property type="match status" value="2"/>
</dbReference>
<feature type="domain" description="PAC" evidence="9">
    <location>
        <begin position="672"/>
        <end position="723"/>
    </location>
</feature>
<keyword evidence="4" id="KW-0808">Transferase</keyword>
<keyword evidence="3" id="KW-0597">Phosphoprotein</keyword>
<dbReference type="InterPro" id="IPR005467">
    <property type="entry name" value="His_kinase_dom"/>
</dbReference>
<dbReference type="CDD" id="cd00130">
    <property type="entry name" value="PAS"/>
    <property type="match status" value="3"/>
</dbReference>
<dbReference type="PANTHER" id="PTHR43304:SF1">
    <property type="entry name" value="PAC DOMAIN-CONTAINING PROTEIN"/>
    <property type="match status" value="1"/>
</dbReference>
<dbReference type="SUPFAM" id="SSF55781">
    <property type="entry name" value="GAF domain-like"/>
    <property type="match status" value="2"/>
</dbReference>
<keyword evidence="11" id="KW-1185">Reference proteome</keyword>
<feature type="region of interest" description="Disordered" evidence="6">
    <location>
        <begin position="951"/>
        <end position="986"/>
    </location>
</feature>
<dbReference type="SMART" id="SM00065">
    <property type="entry name" value="GAF"/>
    <property type="match status" value="2"/>
</dbReference>
<dbReference type="SMART" id="SM00388">
    <property type="entry name" value="HisKA"/>
    <property type="match status" value="1"/>
</dbReference>
<comment type="catalytic activity">
    <reaction evidence="1">
        <text>ATP + protein L-histidine = ADP + protein N-phospho-L-histidine.</text>
        <dbReference type="EC" id="2.7.13.3"/>
    </reaction>
</comment>
<dbReference type="InterPro" id="IPR001610">
    <property type="entry name" value="PAC"/>
</dbReference>
<evidence type="ECO:0000313" key="10">
    <source>
        <dbReference type="EMBL" id="UTU55239.1"/>
    </source>
</evidence>
<evidence type="ECO:0000313" key="11">
    <source>
        <dbReference type="Proteomes" id="UP001060070"/>
    </source>
</evidence>
<dbReference type="SMART" id="SM00091">
    <property type="entry name" value="PAS"/>
    <property type="match status" value="3"/>
</dbReference>
<dbReference type="InterPro" id="IPR029016">
    <property type="entry name" value="GAF-like_dom_sf"/>
</dbReference>
<dbReference type="PRINTS" id="PR00344">
    <property type="entry name" value="BCTRLSENSOR"/>
</dbReference>
<dbReference type="Pfam" id="PF00512">
    <property type="entry name" value="HisKA"/>
    <property type="match status" value="1"/>
</dbReference>
<feature type="domain" description="Histidine kinase" evidence="7">
    <location>
        <begin position="743"/>
        <end position="959"/>
    </location>
</feature>
<dbReference type="InterPro" id="IPR003018">
    <property type="entry name" value="GAF"/>
</dbReference>
<dbReference type="SMART" id="SM00086">
    <property type="entry name" value="PAC"/>
    <property type="match status" value="3"/>
</dbReference>
<evidence type="ECO:0000256" key="4">
    <source>
        <dbReference type="ARBA" id="ARBA00022679"/>
    </source>
</evidence>
<dbReference type="Proteomes" id="UP001060070">
    <property type="component" value="Plasmid unnamed"/>
</dbReference>
<sequence length="986" mass="109556">MENELSRVVDALPGLIWSALPDGCTDFVNQRWCEYTGLSTGEARDEGWQVAVHPDDRPRLTDDWEAILASGAQGDIEARMRRFDGTYRWFHVRACPLFGEKGEVVKWCGINTDIQTRKTAEEAIRAEENRFRVIIDGLPAIVTLMSSDGQFEHANQYMLDYIGVTLEQMKLKDRPLGKAYHPDDRPAILVKWMECVRTGEPYDHEARLRRADGKYRWFHTQGYPLRDAEGRIVLWYLLQTDIDERRCAEALLSGEKRLLEMVASGNPLPVVLDELCGLLDKMANGCVSGVLLLDRAGLKVERSIGPGLPTTYSKALEGKTVSPEAGPCGMAVCQKIQVIVSDVTTDARWNETGWQALALAHGLKSCWSTPIIAATGEALGTFAIYRPDGGLPTAFHQSLMQKLTHIASIAVARTHSEDDQQRAETLLAHEKRLLEMIAWGYTLPVVLDALCRLVEDMATGCHCGILFYSPDETTWQHGAGPALPSGYNETMHGRPAHRASGPCGLAASEKKQVIVSDIATDMQWDKHGWRALALSYGIKACWSSPILSHDKKALGALAFYQYEPGPPSTFQRELIAQLSQIASIAVERARSESALKRSEAFLSKAQQLSLTGSFSWRVGTSEITWSEQAHRIFEFEHRVPVTIELLSSRIHPDDLELLNEMIDRVRGAGSDFEYECRLLMPDRSTKYLHVVAHGTRDHDGALEYIGAVQDVTERRLSEEALGKVRSELAHVARATTLGALTASIAHEVNQPLSGIMTNASTCLRMLAADPPNVDGARETARRTLRDGKRASDVIVRLRALFAKKNELTESVDLNEATREVIALSSNDLQRNRVNLRAEFRDDIPPIAGDRVQLQQVILNLLLNASDAMKGVDDRPRQLLIRTDRDESEHVQLTVQDTGVGFEPQAVERLFDAFYTTKTSGMGIGLSVSRHIIESHQGRLWASSNEGPGATFSFSIPRKSVRTRDSDRSGHNQTSADVEIGQAMRKN</sequence>
<dbReference type="PANTHER" id="PTHR43304">
    <property type="entry name" value="PHYTOCHROME-LIKE PROTEIN CPH1"/>
    <property type="match status" value="1"/>
</dbReference>
<dbReference type="PROSITE" id="PS50113">
    <property type="entry name" value="PAC"/>
    <property type="match status" value="3"/>
</dbReference>
<dbReference type="SUPFAM" id="SSF47384">
    <property type="entry name" value="Homodimeric domain of signal transducing histidine kinase"/>
    <property type="match status" value="1"/>
</dbReference>
<dbReference type="InterPro" id="IPR003594">
    <property type="entry name" value="HATPase_dom"/>
</dbReference>
<dbReference type="InterPro" id="IPR052162">
    <property type="entry name" value="Sensor_kinase/Photoreceptor"/>
</dbReference>
<dbReference type="EMBL" id="CP088148">
    <property type="protein sequence ID" value="UTU55239.1"/>
    <property type="molecule type" value="Genomic_DNA"/>
</dbReference>
<dbReference type="SMART" id="SM00387">
    <property type="entry name" value="HATPase_c"/>
    <property type="match status" value="1"/>
</dbReference>
<feature type="domain" description="PAS" evidence="8">
    <location>
        <begin position="1"/>
        <end position="71"/>
    </location>
</feature>
<dbReference type="PROSITE" id="PS50112">
    <property type="entry name" value="PAS"/>
    <property type="match status" value="2"/>
</dbReference>
<dbReference type="InterPro" id="IPR035965">
    <property type="entry name" value="PAS-like_dom_sf"/>
</dbReference>
<evidence type="ECO:0000256" key="1">
    <source>
        <dbReference type="ARBA" id="ARBA00000085"/>
    </source>
</evidence>
<accession>A0AB38TJW6</accession>
<keyword evidence="5" id="KW-0418">Kinase</keyword>
<evidence type="ECO:0000256" key="2">
    <source>
        <dbReference type="ARBA" id="ARBA00012438"/>
    </source>
</evidence>
<reference evidence="10 11" key="1">
    <citation type="journal article" date="2022" name="Microbiol. Resour. Announc.">
        <title>Complete Genome Sequence of Mesorhizobium ciceri Strain R30, a Rhizobium Used as a Commercial Inoculant for Chickpea in Argentina.</title>
        <authorList>
            <person name="Foresto E."/>
            <person name="Revale S."/>
            <person name="Primo E."/>
            <person name="Nievas F."/>
            <person name="Carezzano E."/>
            <person name="Puente M."/>
            <person name="Alzari P."/>
            <person name="Mart M."/>
            <person name="Ben-Assaya M."/>
            <person name="Mornico D."/>
            <person name="Santoro M."/>
            <person name="Mart F."/>
            <person name="Giordano W."/>
            <person name="Bogino P."/>
        </authorList>
    </citation>
    <scope>NUCLEOTIDE SEQUENCE [LARGE SCALE GENOMIC DNA]</scope>
    <source>
        <strain evidence="10 11">R30</strain>
    </source>
</reference>
<evidence type="ECO:0000256" key="6">
    <source>
        <dbReference type="SAM" id="MobiDB-lite"/>
    </source>
</evidence>
<dbReference type="GO" id="GO:0000155">
    <property type="term" value="F:phosphorelay sensor kinase activity"/>
    <property type="evidence" value="ECO:0007669"/>
    <property type="project" value="InterPro"/>
</dbReference>
<dbReference type="CDD" id="cd00082">
    <property type="entry name" value="HisKA"/>
    <property type="match status" value="1"/>
</dbReference>
<evidence type="ECO:0000259" key="8">
    <source>
        <dbReference type="PROSITE" id="PS50112"/>
    </source>
</evidence>
<geneLocation type="plasmid" evidence="10 11">
    <name>unnamed</name>
</geneLocation>
<gene>
    <name evidence="10" type="ORF">LRP29_31460</name>
</gene>
<dbReference type="InterPro" id="IPR013655">
    <property type="entry name" value="PAS_fold_3"/>
</dbReference>
<dbReference type="PROSITE" id="PS50109">
    <property type="entry name" value="HIS_KIN"/>
    <property type="match status" value="1"/>
</dbReference>
<dbReference type="SUPFAM" id="SSF55785">
    <property type="entry name" value="PYP-like sensor domain (PAS domain)"/>
    <property type="match status" value="3"/>
</dbReference>
<keyword evidence="10" id="KW-0614">Plasmid</keyword>
<evidence type="ECO:0000256" key="3">
    <source>
        <dbReference type="ARBA" id="ARBA00022553"/>
    </source>
</evidence>
<dbReference type="Gene3D" id="3.30.450.20">
    <property type="entry name" value="PAS domain"/>
    <property type="match status" value="3"/>
</dbReference>